<dbReference type="RefSeq" id="WP_027828190.1">
    <property type="nucleotide sequence ID" value="NZ_AUEH01000014.1"/>
</dbReference>
<reference evidence="1 2" key="1">
    <citation type="journal article" date="2015" name="Genome Announc.">
        <title>Expanding the biotechnology potential of lactobacilli through comparative genomics of 213 strains and associated genera.</title>
        <authorList>
            <person name="Sun Z."/>
            <person name="Harris H.M."/>
            <person name="McCann A."/>
            <person name="Guo C."/>
            <person name="Argimon S."/>
            <person name="Zhang W."/>
            <person name="Yang X."/>
            <person name="Jeffery I.B."/>
            <person name="Cooney J.C."/>
            <person name="Kagawa T.F."/>
            <person name="Liu W."/>
            <person name="Song Y."/>
            <person name="Salvetti E."/>
            <person name="Wrobel A."/>
            <person name="Rasinkangas P."/>
            <person name="Parkhill J."/>
            <person name="Rea M.C."/>
            <person name="O'Sullivan O."/>
            <person name="Ritari J."/>
            <person name="Douillard F.P."/>
            <person name="Paul Ross R."/>
            <person name="Yang R."/>
            <person name="Briner A.E."/>
            <person name="Felis G.E."/>
            <person name="de Vos W.M."/>
            <person name="Barrangou R."/>
            <person name="Klaenhammer T.R."/>
            <person name="Caufield P.W."/>
            <person name="Cui Y."/>
            <person name="Zhang H."/>
            <person name="O'Toole P.W."/>
        </authorList>
    </citation>
    <scope>NUCLEOTIDE SEQUENCE [LARGE SCALE GENOMIC DNA]</scope>
    <source>
        <strain evidence="1 2">DSM 16991</strain>
    </source>
</reference>
<proteinExistence type="predicted"/>
<protein>
    <submittedName>
        <fullName evidence="1">Uncharacterized protein</fullName>
    </submittedName>
</protein>
<dbReference type="eggNOG" id="ENOG502ZT9T">
    <property type="taxonomic scope" value="Bacteria"/>
</dbReference>
<organism evidence="1 2">
    <name type="scientific">Schleiferilactobacillus harbinensis DSM 16991</name>
    <dbReference type="NCBI Taxonomy" id="1122147"/>
    <lineage>
        <taxon>Bacteria</taxon>
        <taxon>Bacillati</taxon>
        <taxon>Bacillota</taxon>
        <taxon>Bacilli</taxon>
        <taxon>Lactobacillales</taxon>
        <taxon>Lactobacillaceae</taxon>
        <taxon>Schleiferilactobacillus</taxon>
    </lineage>
</organism>
<dbReference type="Proteomes" id="UP000050949">
    <property type="component" value="Unassembled WGS sequence"/>
</dbReference>
<sequence length="334" mass="37174">MMNPQQLNRPTWEQLTGEQQHLLFTQILRYFVNPLLPTTEIAPVCITVQGKNFASQTVMIAGQRYIFVPGQLQAQLGYQVTGQEVLTPQLWDDGSAVLEHPDLPAMALTTNGQRERYLTDFTTAPRTADIPPLLVAQQPLPIDQRSVGLYTPGTDDFSGDVVTFKKIRQTVGSQLRQAPRAIVTPEMSIYFVPTAVLGEYQLRVAEALPPMVLTQTLARQGFSVLAPDEYEYVVSGGQTTLFPWGAQGLTDLPPVIPNRFGIRFSARQYTAEMTTDSLTWRGGWPVSGGQKKVEAQLPFSAFYDSGRLPGFGDLPLPQQVYHQVIRVSFDDDDR</sequence>
<evidence type="ECO:0000313" key="1">
    <source>
        <dbReference type="EMBL" id="KRM23541.1"/>
    </source>
</evidence>
<gene>
    <name evidence="1" type="ORF">FC91_GL001654</name>
</gene>
<evidence type="ECO:0000313" key="2">
    <source>
        <dbReference type="Proteomes" id="UP000050949"/>
    </source>
</evidence>
<comment type="caution">
    <text evidence="1">The sequence shown here is derived from an EMBL/GenBank/DDBJ whole genome shotgun (WGS) entry which is preliminary data.</text>
</comment>
<dbReference type="PATRIC" id="fig|1122147.4.peg.1714"/>
<dbReference type="OrthoDB" id="4050476at2"/>
<accession>A0A0R1X165</accession>
<dbReference type="EMBL" id="AZFW01000153">
    <property type="protein sequence ID" value="KRM23541.1"/>
    <property type="molecule type" value="Genomic_DNA"/>
</dbReference>
<dbReference type="AlphaFoldDB" id="A0A0R1X165"/>
<name>A0A0R1X165_9LACO</name>